<sequence>MCNIQTDSGRSPLQKNNFHSSYTLSGGMMSLFSSGVFGVVEVRGRLQFSLAYDGHKGELRVKVHRCEDISAAADEHRSDPYVKCYLLPDMSSRSKRKTAVKRRTQNPVFEQTLKYKIRQKELNSRTLNLSVWHAESLARNVFLGEVEVALGLWDWTCTQPLWQDLQPRFYLRPDCVSSRGTLLFSIKFVPEGFEGGLPLTGELHIWLQEAQGLLSKKGGAVDSFVKSYILPDVGCQSGQKTQVVKRSISPSYNHTMVYDGFQSSDLEEACAELSVWQREGFKQHMIGGIRLSCGTGQSYGETVRWMDSTEEEVSVWTSMIKNQNHWIEATLPIRTNLTHRSSD</sequence>
<dbReference type="AlphaFoldDB" id="A0A3Q2YC01"/>
<dbReference type="GeneTree" id="ENSGT00940000160932"/>
<dbReference type="InterPro" id="IPR035892">
    <property type="entry name" value="C2_domain_sf"/>
</dbReference>
<dbReference type="FunFam" id="2.60.40.150:FF:000108">
    <property type="entry name" value="Synaptotagmin like 1"/>
    <property type="match status" value="1"/>
</dbReference>
<keyword evidence="12" id="KW-1185">Reference proteome</keyword>
<protein>
    <recommendedName>
        <fullName evidence="8">Synaptotagmin-like protein 1</fullName>
    </recommendedName>
    <alternativeName>
        <fullName evidence="9">Exophilin-7</fullName>
    </alternativeName>
</protein>
<comment type="subcellular location">
    <subcellularLocation>
        <location evidence="2">Cell membrane</location>
    </subcellularLocation>
    <subcellularLocation>
        <location evidence="1">Endomembrane system</location>
        <topology evidence="1">Peripheral membrane protein</topology>
    </subcellularLocation>
</comment>
<evidence type="ECO:0000256" key="3">
    <source>
        <dbReference type="ARBA" id="ARBA00022475"/>
    </source>
</evidence>
<accession>A0A3Q2YC01</accession>
<keyword evidence="6" id="KW-0677">Repeat</keyword>
<dbReference type="OMA" id="QCQGLAP"/>
<dbReference type="Pfam" id="PF00168">
    <property type="entry name" value="C2"/>
    <property type="match status" value="2"/>
</dbReference>
<evidence type="ECO:0000256" key="6">
    <source>
        <dbReference type="ARBA" id="ARBA00022737"/>
    </source>
</evidence>
<dbReference type="PANTHER" id="PTHR45716:SF3">
    <property type="entry name" value="SYNAPTOTAGMIN-LIKE PROTEIN 1"/>
    <property type="match status" value="1"/>
</dbReference>
<name>A0A3Q2YC01_HIPCM</name>
<feature type="domain" description="C2" evidence="10">
    <location>
        <begin position="42"/>
        <end position="163"/>
    </location>
</feature>
<dbReference type="Proteomes" id="UP000264820">
    <property type="component" value="Unplaced"/>
</dbReference>
<evidence type="ECO:0000313" key="11">
    <source>
        <dbReference type="Ensembl" id="ENSHCOP00000014778.1"/>
    </source>
</evidence>
<organism evidence="11 12">
    <name type="scientific">Hippocampus comes</name>
    <name type="common">Tiger tail seahorse</name>
    <dbReference type="NCBI Taxonomy" id="109280"/>
    <lineage>
        <taxon>Eukaryota</taxon>
        <taxon>Metazoa</taxon>
        <taxon>Chordata</taxon>
        <taxon>Craniata</taxon>
        <taxon>Vertebrata</taxon>
        <taxon>Euteleostomi</taxon>
        <taxon>Actinopterygii</taxon>
        <taxon>Neopterygii</taxon>
        <taxon>Teleostei</taxon>
        <taxon>Neoteleostei</taxon>
        <taxon>Acanthomorphata</taxon>
        <taxon>Syngnathiaria</taxon>
        <taxon>Syngnathiformes</taxon>
        <taxon>Syngnathoidei</taxon>
        <taxon>Syngnathidae</taxon>
        <taxon>Hippocampus</taxon>
    </lineage>
</organism>
<dbReference type="SUPFAM" id="SSF49562">
    <property type="entry name" value="C2 domain (Calcium/lipid-binding domain, CaLB)"/>
    <property type="match status" value="2"/>
</dbReference>
<dbReference type="PROSITE" id="PS50004">
    <property type="entry name" value="C2"/>
    <property type="match status" value="2"/>
</dbReference>
<dbReference type="InterPro" id="IPR043567">
    <property type="entry name" value="SYTL1-5_C2B"/>
</dbReference>
<evidence type="ECO:0000256" key="2">
    <source>
        <dbReference type="ARBA" id="ARBA00004236"/>
    </source>
</evidence>
<dbReference type="GO" id="GO:0006887">
    <property type="term" value="P:exocytosis"/>
    <property type="evidence" value="ECO:0007669"/>
    <property type="project" value="UniProtKB-KW"/>
</dbReference>
<evidence type="ECO:0000259" key="10">
    <source>
        <dbReference type="PROSITE" id="PS50004"/>
    </source>
</evidence>
<evidence type="ECO:0000256" key="9">
    <source>
        <dbReference type="ARBA" id="ARBA00075525"/>
    </source>
</evidence>
<reference evidence="11" key="2">
    <citation type="submission" date="2025-09" db="UniProtKB">
        <authorList>
            <consortium name="Ensembl"/>
        </authorList>
    </citation>
    <scope>IDENTIFICATION</scope>
</reference>
<dbReference type="InterPro" id="IPR000008">
    <property type="entry name" value="C2_dom"/>
</dbReference>
<dbReference type="GO" id="GO:0042043">
    <property type="term" value="F:neurexin family protein binding"/>
    <property type="evidence" value="ECO:0007669"/>
    <property type="project" value="TreeGrafter"/>
</dbReference>
<dbReference type="Gene3D" id="2.60.40.150">
    <property type="entry name" value="C2 domain"/>
    <property type="match status" value="2"/>
</dbReference>
<keyword evidence="7" id="KW-0472">Membrane</keyword>
<evidence type="ECO:0000256" key="4">
    <source>
        <dbReference type="ARBA" id="ARBA00022483"/>
    </source>
</evidence>
<keyword evidence="3" id="KW-1003">Cell membrane</keyword>
<evidence type="ECO:0000313" key="12">
    <source>
        <dbReference type="Proteomes" id="UP000264820"/>
    </source>
</evidence>
<evidence type="ECO:0000256" key="1">
    <source>
        <dbReference type="ARBA" id="ARBA00004184"/>
    </source>
</evidence>
<dbReference type="Ensembl" id="ENSHCOT00000022484.1">
    <property type="protein sequence ID" value="ENSHCOP00000014778.1"/>
    <property type="gene ID" value="ENSHCOG00000018229.1"/>
</dbReference>
<proteinExistence type="predicted"/>
<keyword evidence="4" id="KW-0268">Exocytosis</keyword>
<dbReference type="PANTHER" id="PTHR45716">
    <property type="entry name" value="BITESIZE, ISOFORM I"/>
    <property type="match status" value="1"/>
</dbReference>
<keyword evidence="5" id="KW-0597">Phosphoprotein</keyword>
<dbReference type="GO" id="GO:0005886">
    <property type="term" value="C:plasma membrane"/>
    <property type="evidence" value="ECO:0007669"/>
    <property type="project" value="UniProtKB-SubCell"/>
</dbReference>
<dbReference type="STRING" id="109280.ENSHCOP00000014778"/>
<evidence type="ECO:0000256" key="8">
    <source>
        <dbReference type="ARBA" id="ARBA00072163"/>
    </source>
</evidence>
<dbReference type="FunFam" id="2.60.40.150:FF:000006">
    <property type="entry name" value="Synaptotagmin-like 5, isoform CRA_a"/>
    <property type="match status" value="1"/>
</dbReference>
<evidence type="ECO:0000256" key="5">
    <source>
        <dbReference type="ARBA" id="ARBA00022553"/>
    </source>
</evidence>
<dbReference type="GO" id="GO:0070382">
    <property type="term" value="C:exocytic vesicle"/>
    <property type="evidence" value="ECO:0007669"/>
    <property type="project" value="TreeGrafter"/>
</dbReference>
<dbReference type="SMART" id="SM00239">
    <property type="entry name" value="C2"/>
    <property type="match status" value="2"/>
</dbReference>
<evidence type="ECO:0000256" key="7">
    <source>
        <dbReference type="ARBA" id="ARBA00023136"/>
    </source>
</evidence>
<feature type="domain" description="C2" evidence="10">
    <location>
        <begin position="178"/>
        <end position="306"/>
    </location>
</feature>
<dbReference type="CDD" id="cd04020">
    <property type="entry name" value="C2B_SLP_1-2-3-4"/>
    <property type="match status" value="1"/>
</dbReference>
<reference evidence="11" key="1">
    <citation type="submission" date="2025-08" db="UniProtKB">
        <authorList>
            <consortium name="Ensembl"/>
        </authorList>
    </citation>
    <scope>IDENTIFICATION</scope>
</reference>